<reference evidence="1" key="1">
    <citation type="submission" date="2020-10" db="EMBL/GenBank/DDBJ databases">
        <authorList>
            <person name="Han B."/>
            <person name="Lu T."/>
            <person name="Zhao Q."/>
            <person name="Huang X."/>
            <person name="Zhao Y."/>
        </authorList>
    </citation>
    <scope>NUCLEOTIDE SEQUENCE</scope>
</reference>
<keyword evidence="2" id="KW-1185">Reference proteome</keyword>
<dbReference type="EMBL" id="CAJGYO010000178">
    <property type="protein sequence ID" value="CAD6341284.1"/>
    <property type="molecule type" value="Genomic_DNA"/>
</dbReference>
<organism evidence="1 2">
    <name type="scientific">Miscanthus lutarioriparius</name>
    <dbReference type="NCBI Taxonomy" id="422564"/>
    <lineage>
        <taxon>Eukaryota</taxon>
        <taxon>Viridiplantae</taxon>
        <taxon>Streptophyta</taxon>
        <taxon>Embryophyta</taxon>
        <taxon>Tracheophyta</taxon>
        <taxon>Spermatophyta</taxon>
        <taxon>Magnoliopsida</taxon>
        <taxon>Liliopsida</taxon>
        <taxon>Poales</taxon>
        <taxon>Poaceae</taxon>
        <taxon>PACMAD clade</taxon>
        <taxon>Panicoideae</taxon>
        <taxon>Andropogonodae</taxon>
        <taxon>Andropogoneae</taxon>
        <taxon>Saccharinae</taxon>
        <taxon>Miscanthus</taxon>
    </lineage>
</organism>
<proteinExistence type="predicted"/>
<accession>A0A811SJ37</accession>
<dbReference type="Gene3D" id="1.10.287.2250">
    <property type="match status" value="1"/>
</dbReference>
<dbReference type="OrthoDB" id="696293at2759"/>
<name>A0A811SJ37_9POAL</name>
<evidence type="ECO:0000313" key="1">
    <source>
        <dbReference type="EMBL" id="CAD6341284.1"/>
    </source>
</evidence>
<gene>
    <name evidence="1" type="ORF">NCGR_LOCUS65382</name>
</gene>
<feature type="non-terminal residue" evidence="1">
    <location>
        <position position="1"/>
    </location>
</feature>
<comment type="caution">
    <text evidence="1">The sequence shown here is derived from an EMBL/GenBank/DDBJ whole genome shotgun (WGS) entry which is preliminary data.</text>
</comment>
<dbReference type="AlphaFoldDB" id="A0A811SJ37"/>
<protein>
    <submittedName>
        <fullName evidence="1">Uncharacterized protein</fullName>
    </submittedName>
</protein>
<evidence type="ECO:0000313" key="2">
    <source>
        <dbReference type="Proteomes" id="UP000604825"/>
    </source>
</evidence>
<dbReference type="Proteomes" id="UP000604825">
    <property type="component" value="Unassembled WGS sequence"/>
</dbReference>
<sequence>LSKPGDRVEFVPKEEDVESDEIPLRDLYERWCKAFNQKREPDEMARRFNKFKNRVLCIHSMNKANQSCKGTRVADKKEISTEYEVVYGRLFVADLPEGRELLVPNDEFIKRRWIPYLP</sequence>